<dbReference type="InterPro" id="IPR029058">
    <property type="entry name" value="AB_hydrolase_fold"/>
</dbReference>
<proteinExistence type="predicted"/>
<keyword evidence="2" id="KW-0808">Transferase</keyword>
<dbReference type="RefSeq" id="WP_050726181.1">
    <property type="nucleotide sequence ID" value="NZ_CP012332.1"/>
</dbReference>
<dbReference type="Gene3D" id="3.40.50.1820">
    <property type="entry name" value="alpha/beta hydrolase"/>
    <property type="match status" value="1"/>
</dbReference>
<name>A0A0K1PEI7_9BACT</name>
<evidence type="ECO:0000313" key="3">
    <source>
        <dbReference type="Proteomes" id="UP000055590"/>
    </source>
</evidence>
<dbReference type="InterPro" id="IPR029057">
    <property type="entry name" value="PRTase-like"/>
</dbReference>
<dbReference type="Gene3D" id="3.40.50.2020">
    <property type="match status" value="1"/>
</dbReference>
<dbReference type="PATRIC" id="fig|1391653.3.peg.2432"/>
<dbReference type="SUPFAM" id="SSF53271">
    <property type="entry name" value="PRTase-like"/>
    <property type="match status" value="1"/>
</dbReference>
<dbReference type="Proteomes" id="UP000055590">
    <property type="component" value="Chromosome"/>
</dbReference>
<reference evidence="2 3" key="1">
    <citation type="submission" date="2015-08" db="EMBL/GenBank/DDBJ databases">
        <authorList>
            <person name="Babu N.S."/>
            <person name="Beckwith C.J."/>
            <person name="Beseler K.G."/>
            <person name="Brison A."/>
            <person name="Carone J.V."/>
            <person name="Caskin T.P."/>
            <person name="Diamond M."/>
            <person name="Durham M.E."/>
            <person name="Foxe J.M."/>
            <person name="Go M."/>
            <person name="Henderson B.A."/>
            <person name="Jones I.B."/>
            <person name="McGettigan J.A."/>
            <person name="Micheletti S.J."/>
            <person name="Nasrallah M.E."/>
            <person name="Ortiz D."/>
            <person name="Piller C.R."/>
            <person name="Privatt S.R."/>
            <person name="Schneider S.L."/>
            <person name="Sharp S."/>
            <person name="Smith T.C."/>
            <person name="Stanton J.D."/>
            <person name="Ullery H.E."/>
            <person name="Wilson R.J."/>
            <person name="Serrano M.G."/>
            <person name="Buck G."/>
            <person name="Lee V."/>
            <person name="Wang Y."/>
            <person name="Carvalho R."/>
            <person name="Voegtly L."/>
            <person name="Shi R."/>
            <person name="Duckworth R."/>
            <person name="Johnson A."/>
            <person name="Loviza R."/>
            <person name="Walstead R."/>
            <person name="Shah Z."/>
            <person name="Kiflezghi M."/>
            <person name="Wade K."/>
            <person name="Ball S.L."/>
            <person name="Bradley K.W."/>
            <person name="Asai D.J."/>
            <person name="Bowman C.A."/>
            <person name="Russell D.A."/>
            <person name="Pope W.H."/>
            <person name="Jacobs-Sera D."/>
            <person name="Hendrix R.W."/>
            <person name="Hatfull G.F."/>
        </authorList>
    </citation>
    <scope>NUCLEOTIDE SEQUENCE [LARGE SCALE GENOMIC DNA]</scope>
    <source>
        <strain evidence="2 3">DSM 27710</strain>
    </source>
</reference>
<dbReference type="GO" id="GO:0016740">
    <property type="term" value="F:transferase activity"/>
    <property type="evidence" value="ECO:0007669"/>
    <property type="project" value="UniProtKB-KW"/>
</dbReference>
<dbReference type="Gene3D" id="3.30.1310.20">
    <property type="entry name" value="PRTase-like"/>
    <property type="match status" value="1"/>
</dbReference>
<dbReference type="KEGG" id="vin:AKJ08_2335"/>
<protein>
    <submittedName>
        <fullName evidence="2">Phosphoribosyl transferase domain protein</fullName>
    </submittedName>
</protein>
<dbReference type="AlphaFoldDB" id="A0A0K1PEI7"/>
<dbReference type="Pfam" id="PF00156">
    <property type="entry name" value="Pribosyltran"/>
    <property type="match status" value="1"/>
</dbReference>
<keyword evidence="3" id="KW-1185">Reference proteome</keyword>
<sequence length="381" mass="39801">MERYLDRIDAGRRLGKLLAPRIDGPAVVLAVPRGGVQVGAQVAEALHAPMVPLLVRKVGLPEQPEVVVGAIDADGAMVTTGLAKDSGLLPAEMESMGEDVAMRLARWREVFGAPDPAEVVRSHVAVIVDDAVFTGLTTRAGIEFLRRRGAERILVAVPCGVSDSLDELGAMGVEIVAPIRVDRDEQIHSCYAHLPEVTAEEVSYLLARGGLSLPQGQGGTPSGDRSLRLVDGRAVAHKAVLRLPAGIGPWPGVVLAGRGTEPGTSAGDSLSARLAEAGIASVRLDLGGGAAEEAVLELALDVLSSRPELDPFRLGVVTGGVSSAPAAEVAAHDKRVVALAVYAPPSNLDVPDRSLIVEGGVLDVREIDRMARWLADRLRPG</sequence>
<dbReference type="CDD" id="cd06223">
    <property type="entry name" value="PRTases_typeI"/>
    <property type="match status" value="1"/>
</dbReference>
<dbReference type="STRING" id="1391653.AKJ08_2335"/>
<gene>
    <name evidence="2" type="ORF">AKJ08_2335</name>
</gene>
<dbReference type="InterPro" id="IPR000836">
    <property type="entry name" value="PRTase_dom"/>
</dbReference>
<organism evidence="2 3">
    <name type="scientific">Vulgatibacter incomptus</name>
    <dbReference type="NCBI Taxonomy" id="1391653"/>
    <lineage>
        <taxon>Bacteria</taxon>
        <taxon>Pseudomonadati</taxon>
        <taxon>Myxococcota</taxon>
        <taxon>Myxococcia</taxon>
        <taxon>Myxococcales</taxon>
        <taxon>Cystobacterineae</taxon>
        <taxon>Vulgatibacteraceae</taxon>
        <taxon>Vulgatibacter</taxon>
    </lineage>
</organism>
<accession>A0A0K1PEI7</accession>
<evidence type="ECO:0000259" key="1">
    <source>
        <dbReference type="Pfam" id="PF00156"/>
    </source>
</evidence>
<dbReference type="EMBL" id="CP012332">
    <property type="protein sequence ID" value="AKU91948.1"/>
    <property type="molecule type" value="Genomic_DNA"/>
</dbReference>
<feature type="domain" description="Phosphoribosyltransferase" evidence="1">
    <location>
        <begin position="23"/>
        <end position="163"/>
    </location>
</feature>
<dbReference type="SUPFAM" id="SSF53474">
    <property type="entry name" value="alpha/beta-Hydrolases"/>
    <property type="match status" value="1"/>
</dbReference>
<evidence type="ECO:0000313" key="2">
    <source>
        <dbReference type="EMBL" id="AKU91948.1"/>
    </source>
</evidence>